<dbReference type="GO" id="GO:0043565">
    <property type="term" value="F:sequence-specific DNA binding"/>
    <property type="evidence" value="ECO:0007669"/>
    <property type="project" value="InterPro"/>
</dbReference>
<dbReference type="SUPFAM" id="SSF48295">
    <property type="entry name" value="TrpR-like"/>
    <property type="match status" value="1"/>
</dbReference>
<dbReference type="SUPFAM" id="SSF143422">
    <property type="entry name" value="Transposase IS200-like"/>
    <property type="match status" value="1"/>
</dbReference>
<dbReference type="InterPro" id="IPR002686">
    <property type="entry name" value="Transposase_17"/>
</dbReference>
<evidence type="ECO:0000259" key="1">
    <source>
        <dbReference type="SMART" id="SM01321"/>
    </source>
</evidence>
<protein>
    <recommendedName>
        <fullName evidence="1">Transposase IS200-like domain-containing protein</fullName>
    </recommendedName>
</protein>
<dbReference type="GO" id="GO:0006313">
    <property type="term" value="P:DNA transposition"/>
    <property type="evidence" value="ECO:0007669"/>
    <property type="project" value="InterPro"/>
</dbReference>
<gene>
    <name evidence="2" type="ORF">MNBD_GAMMA05-937</name>
</gene>
<organism evidence="2">
    <name type="scientific">hydrothermal vent metagenome</name>
    <dbReference type="NCBI Taxonomy" id="652676"/>
    <lineage>
        <taxon>unclassified sequences</taxon>
        <taxon>metagenomes</taxon>
        <taxon>ecological metagenomes</taxon>
    </lineage>
</organism>
<reference evidence="2" key="1">
    <citation type="submission" date="2018-06" db="EMBL/GenBank/DDBJ databases">
        <authorList>
            <person name="Zhirakovskaya E."/>
        </authorList>
    </citation>
    <scope>NUCLEOTIDE SEQUENCE</scope>
</reference>
<dbReference type="Gene3D" id="1.10.1750.10">
    <property type="match status" value="1"/>
</dbReference>
<dbReference type="EMBL" id="UOFE01000042">
    <property type="protein sequence ID" value="VAW54639.1"/>
    <property type="molecule type" value="Genomic_DNA"/>
</dbReference>
<dbReference type="AlphaFoldDB" id="A0A3B0WZI3"/>
<sequence length="324" mass="38338">MTRPQRIEFEGAFHHVMNRGRNHENLFHDKRYFEEFLKCLKEASEQFDAIIHAYCLMTNHYHLVVETPNANLARIMRHINGVYTQRHNWLKKTDGPLFRGRYKSVLVDQDTYLLQLTRYIHLNPIETKVPMVPQLMDYEWSSFPAYINQTQSPSWLYRDQTYQMLGHRKKYTGYAKYIEQGVDEDLKRYYGHYNILSVLGDAEFKEEAKKASDENKLDLTPFFDNKPNTEEIIRLLCQYTGKEQAAIRTKGVGKPQRNDDRAFAMYACRLFGDASQKELMEAFQLKHLGSSSYSINKVKREIEQGQWKRVRGWLEKELNIVKSA</sequence>
<name>A0A3B0WZI3_9ZZZZ</name>
<proteinExistence type="predicted"/>
<dbReference type="GO" id="GO:0004803">
    <property type="term" value="F:transposase activity"/>
    <property type="evidence" value="ECO:0007669"/>
    <property type="project" value="InterPro"/>
</dbReference>
<feature type="domain" description="Transposase IS200-like" evidence="1">
    <location>
        <begin position="9"/>
        <end position="123"/>
    </location>
</feature>
<dbReference type="PANTHER" id="PTHR34322">
    <property type="entry name" value="TRANSPOSASE, Y1_TNP DOMAIN-CONTAINING"/>
    <property type="match status" value="1"/>
</dbReference>
<dbReference type="InterPro" id="IPR036515">
    <property type="entry name" value="Transposase_17_sf"/>
</dbReference>
<evidence type="ECO:0000313" key="2">
    <source>
        <dbReference type="EMBL" id="VAW54639.1"/>
    </source>
</evidence>
<dbReference type="SMART" id="SM01321">
    <property type="entry name" value="Y1_Tnp"/>
    <property type="match status" value="1"/>
</dbReference>
<dbReference type="InterPro" id="IPR010921">
    <property type="entry name" value="Trp_repressor/repl_initiator"/>
</dbReference>
<accession>A0A3B0WZI3</accession>
<dbReference type="Gene3D" id="3.30.70.1290">
    <property type="entry name" value="Transposase IS200-like"/>
    <property type="match status" value="1"/>
</dbReference>
<dbReference type="Pfam" id="PF01797">
    <property type="entry name" value="Y1_Tnp"/>
    <property type="match status" value="1"/>
</dbReference>
<dbReference type="PANTHER" id="PTHR34322:SF2">
    <property type="entry name" value="TRANSPOSASE IS200-LIKE DOMAIN-CONTAINING PROTEIN"/>
    <property type="match status" value="1"/>
</dbReference>